<evidence type="ECO:0000313" key="2">
    <source>
        <dbReference type="WBParaSite" id="jg9178"/>
    </source>
</evidence>
<proteinExistence type="predicted"/>
<protein>
    <submittedName>
        <fullName evidence="2">Protein kinase domain-containing protein</fullName>
    </submittedName>
</protein>
<dbReference type="WBParaSite" id="jg9178">
    <property type="protein sequence ID" value="jg9178"/>
    <property type="gene ID" value="jg9178"/>
</dbReference>
<keyword evidence="1" id="KW-1185">Reference proteome</keyword>
<organism evidence="1 2">
    <name type="scientific">Ditylenchus dipsaci</name>
    <dbReference type="NCBI Taxonomy" id="166011"/>
    <lineage>
        <taxon>Eukaryota</taxon>
        <taxon>Metazoa</taxon>
        <taxon>Ecdysozoa</taxon>
        <taxon>Nematoda</taxon>
        <taxon>Chromadorea</taxon>
        <taxon>Rhabditida</taxon>
        <taxon>Tylenchina</taxon>
        <taxon>Tylenchomorpha</taxon>
        <taxon>Sphaerularioidea</taxon>
        <taxon>Anguinidae</taxon>
        <taxon>Anguininae</taxon>
        <taxon>Ditylenchus</taxon>
    </lineage>
</organism>
<sequence>MERAEKSKEKGLQQGLTKKVMLEKGELSALIGRLCTSLLARDSWIGYVLDPRFKDRMANNQLQLNLYVASWIQEECEKETEVPASNSAVVIDQSQAIRFALDIARGMSFLHSLDQTILRFYLNSNMWLWMRTKCQDLHG</sequence>
<name>A0A915EUN7_9BILA</name>
<dbReference type="Proteomes" id="UP000887574">
    <property type="component" value="Unplaced"/>
</dbReference>
<reference evidence="2" key="1">
    <citation type="submission" date="2022-11" db="UniProtKB">
        <authorList>
            <consortium name="WormBaseParasite"/>
        </authorList>
    </citation>
    <scope>IDENTIFICATION</scope>
</reference>
<evidence type="ECO:0000313" key="1">
    <source>
        <dbReference type="Proteomes" id="UP000887574"/>
    </source>
</evidence>
<accession>A0A915EUN7</accession>
<dbReference type="AlphaFoldDB" id="A0A915EUN7"/>